<dbReference type="PROSITE" id="PS50853">
    <property type="entry name" value="FN3"/>
    <property type="match status" value="1"/>
</dbReference>
<dbReference type="CDD" id="cd00063">
    <property type="entry name" value="FN3"/>
    <property type="match status" value="1"/>
</dbReference>
<dbReference type="SMART" id="SM00710">
    <property type="entry name" value="PbH1"/>
    <property type="match status" value="5"/>
</dbReference>
<evidence type="ECO:0000259" key="1">
    <source>
        <dbReference type="PROSITE" id="PS50853"/>
    </source>
</evidence>
<proteinExistence type="predicted"/>
<sequence>MNIVARKRRRLAASAIVEVLPTLSGIEVTGITDVSATISGFITANSYSADVKVEYGATASLGSEMVPDNSPFAPSEDAVAFSVELSGLMPDSAVFYRIVVTTSEGPVATDILQFNTLEPEIPVIPAPTDLTATAESDTEISLLWTDNAESDSFTVQRSLNGTDWTDIATPIAPGWTDEELTPETLHYYRVKSVVDGISSEYSETASATTETAEEPPVDEAVYIDFGNSASGRDGSIANPFNSWAEITLTSNTEYRIKAGTSWTSSSSLTLNGLTNVVITIYGSGDQPEFNYTGSSHAVNLVDCHSCDLGFFDVNGGTGTASLFRCVGNSGAYASGNVLRSSNLYNAHNSSNAGFGVFTDYTDNLRCIAVSVDNVALDGGYLTRSTNFSWIGGTLTRMNQRYLENTNETASNGDGIQLDGNYDGFHISGLTIDRSDSGTGNKFCIICNNAGVNTYTGIIEGCIFKTNSNVVTAIHLHRTNGVIVRYNRFEGATQGISLQGASCTNTLIHHNLFYDCTTGIRVLRNYSANTPNGPSTGNKFFNNVFYHVTSYHIWSEGGEIETRNNIHMRNGDTGVALFDYAGSTLTISNNCYGTEATAGTPGTGTNPQIGDPGFVDAANKNFHLQLTSICRNAGIDVGIDEDIDGVSIPQEANPAIGAYEYI</sequence>
<dbReference type="InterPro" id="IPR036116">
    <property type="entry name" value="FN3_sf"/>
</dbReference>
<reference evidence="2" key="1">
    <citation type="submission" date="2019-08" db="EMBL/GenBank/DDBJ databases">
        <authorList>
            <person name="Kucharzyk K."/>
            <person name="Murdoch R.W."/>
            <person name="Higgins S."/>
            <person name="Loffler F."/>
        </authorList>
    </citation>
    <scope>NUCLEOTIDE SEQUENCE</scope>
</reference>
<dbReference type="SUPFAM" id="SSF51126">
    <property type="entry name" value="Pectin lyase-like"/>
    <property type="match status" value="1"/>
</dbReference>
<dbReference type="AlphaFoldDB" id="A0A644TY49"/>
<accession>A0A644TY49</accession>
<dbReference type="InterPro" id="IPR011050">
    <property type="entry name" value="Pectin_lyase_fold/virulence"/>
</dbReference>
<dbReference type="SUPFAM" id="SSF49265">
    <property type="entry name" value="Fibronectin type III"/>
    <property type="match status" value="1"/>
</dbReference>
<dbReference type="InterPro" id="IPR006626">
    <property type="entry name" value="PbH1"/>
</dbReference>
<dbReference type="EMBL" id="VSSQ01000062">
    <property type="protein sequence ID" value="MPL71926.1"/>
    <property type="molecule type" value="Genomic_DNA"/>
</dbReference>
<comment type="caution">
    <text evidence="2">The sequence shown here is derived from an EMBL/GenBank/DDBJ whole genome shotgun (WGS) entry which is preliminary data.</text>
</comment>
<evidence type="ECO:0000313" key="2">
    <source>
        <dbReference type="EMBL" id="MPL71926.1"/>
    </source>
</evidence>
<dbReference type="Gene3D" id="2.60.40.10">
    <property type="entry name" value="Immunoglobulins"/>
    <property type="match status" value="1"/>
</dbReference>
<dbReference type="Gene3D" id="2.160.20.10">
    <property type="entry name" value="Single-stranded right-handed beta-helix, Pectin lyase-like"/>
    <property type="match status" value="1"/>
</dbReference>
<dbReference type="InterPro" id="IPR013783">
    <property type="entry name" value="Ig-like_fold"/>
</dbReference>
<feature type="domain" description="Fibronectin type-III" evidence="1">
    <location>
        <begin position="126"/>
        <end position="212"/>
    </location>
</feature>
<dbReference type="InterPro" id="IPR012334">
    <property type="entry name" value="Pectin_lyas_fold"/>
</dbReference>
<protein>
    <recommendedName>
        <fullName evidence="1">Fibronectin type-III domain-containing protein</fullName>
    </recommendedName>
</protein>
<organism evidence="2">
    <name type="scientific">bioreactor metagenome</name>
    <dbReference type="NCBI Taxonomy" id="1076179"/>
    <lineage>
        <taxon>unclassified sequences</taxon>
        <taxon>metagenomes</taxon>
        <taxon>ecological metagenomes</taxon>
    </lineage>
</organism>
<name>A0A644TY49_9ZZZZ</name>
<dbReference type="InterPro" id="IPR003961">
    <property type="entry name" value="FN3_dom"/>
</dbReference>
<gene>
    <name evidence="2" type="ORF">SDC9_17705</name>
</gene>